<keyword evidence="2" id="KW-1185">Reference proteome</keyword>
<protein>
    <submittedName>
        <fullName evidence="1">Uncharacterized protein</fullName>
    </submittedName>
</protein>
<dbReference type="Proteomes" id="UP000798662">
    <property type="component" value="Chromosome 2"/>
</dbReference>
<comment type="caution">
    <text evidence="1">The sequence shown here is derived from an EMBL/GenBank/DDBJ whole genome shotgun (WGS) entry which is preliminary data.</text>
</comment>
<sequence length="242" mass="25086">MDVQPPACLSVLLAVGPRLLLDAVPDAVAANAWSAGVLAAAPTPLSPQAVTLQATFMESLHTLALVDPPRLRAVDGIAATLAAVEAPSSAHCARGAGATGGRATGGRPTGFAVLPLLRGAAPPSSPDGSATSIREALFPATSIDPRALAGPEERWLWPPAVADRAEEMDLVVADVVTVIDPPSWSLTLIPAAEYVHWPAAVPAATLARLLRHDGRTVLRVVVRSHPPRVYGFGPHDDRDAYT</sequence>
<evidence type="ECO:0000313" key="2">
    <source>
        <dbReference type="Proteomes" id="UP000798662"/>
    </source>
</evidence>
<name>A0ACC3C348_PYRYE</name>
<evidence type="ECO:0000313" key="1">
    <source>
        <dbReference type="EMBL" id="KAK1864577.1"/>
    </source>
</evidence>
<reference evidence="1" key="1">
    <citation type="submission" date="2019-11" db="EMBL/GenBank/DDBJ databases">
        <title>Nori genome reveals adaptations in red seaweeds to the harsh intertidal environment.</title>
        <authorList>
            <person name="Wang D."/>
            <person name="Mao Y."/>
        </authorList>
    </citation>
    <scope>NUCLEOTIDE SEQUENCE</scope>
    <source>
        <tissue evidence="1">Gametophyte</tissue>
    </source>
</reference>
<organism evidence="1 2">
    <name type="scientific">Pyropia yezoensis</name>
    <name type="common">Susabi-nori</name>
    <name type="synonym">Porphyra yezoensis</name>
    <dbReference type="NCBI Taxonomy" id="2788"/>
    <lineage>
        <taxon>Eukaryota</taxon>
        <taxon>Rhodophyta</taxon>
        <taxon>Bangiophyceae</taxon>
        <taxon>Bangiales</taxon>
        <taxon>Bangiaceae</taxon>
        <taxon>Pyropia</taxon>
    </lineage>
</organism>
<proteinExistence type="predicted"/>
<accession>A0ACC3C348</accession>
<gene>
    <name evidence="1" type="ORF">I4F81_007122</name>
</gene>
<dbReference type="EMBL" id="CM020619">
    <property type="protein sequence ID" value="KAK1864577.1"/>
    <property type="molecule type" value="Genomic_DNA"/>
</dbReference>